<proteinExistence type="predicted"/>
<organism evidence="1 2">
    <name type="scientific">Lachnotalea glycerini</name>
    <dbReference type="NCBI Taxonomy" id="1763509"/>
    <lineage>
        <taxon>Bacteria</taxon>
        <taxon>Bacillati</taxon>
        <taxon>Bacillota</taxon>
        <taxon>Clostridia</taxon>
        <taxon>Lachnospirales</taxon>
        <taxon>Lachnospiraceae</taxon>
        <taxon>Lachnotalea</taxon>
    </lineage>
</organism>
<keyword evidence="2" id="KW-1185">Reference proteome</keyword>
<dbReference type="Proteomes" id="UP000216411">
    <property type="component" value="Unassembled WGS sequence"/>
</dbReference>
<gene>
    <name evidence="1" type="ORF">CG710_001535</name>
</gene>
<comment type="caution">
    <text evidence="1">The sequence shown here is derived from an EMBL/GenBank/DDBJ whole genome shotgun (WGS) entry which is preliminary data.</text>
</comment>
<accession>A0A371JKH5</accession>
<dbReference type="AlphaFoldDB" id="A0A371JKH5"/>
<protein>
    <submittedName>
        <fullName evidence="1">Uncharacterized protein</fullName>
    </submittedName>
</protein>
<dbReference type="EMBL" id="NOKA02000001">
    <property type="protein sequence ID" value="RDY33233.1"/>
    <property type="molecule type" value="Genomic_DNA"/>
</dbReference>
<sequence length="61" mass="6756">MYLDFNNNELNDNIPNDQICPCQACWFTCANNCTGSCSGGCSGTCEDNSCNAPRCYFFSMF</sequence>
<evidence type="ECO:0000313" key="1">
    <source>
        <dbReference type="EMBL" id="RDY33233.1"/>
    </source>
</evidence>
<evidence type="ECO:0000313" key="2">
    <source>
        <dbReference type="Proteomes" id="UP000216411"/>
    </source>
</evidence>
<reference evidence="1 2" key="1">
    <citation type="journal article" date="2017" name="Genome Announc.">
        <title>Draft Genome Sequence of a Sporulating and Motile Strain of Lachnotalea glycerini Isolated from Water in Quebec City, Canada.</title>
        <authorList>
            <person name="Maheux A.F."/>
            <person name="Boudreau D.K."/>
            <person name="Berube E."/>
            <person name="Boissinot M."/>
            <person name="Raymond F."/>
            <person name="Brodeur S."/>
            <person name="Corbeil J."/>
            <person name="Isabel S."/>
            <person name="Omar R.F."/>
            <person name="Bergeron M.G."/>
        </authorList>
    </citation>
    <scope>NUCLEOTIDE SEQUENCE [LARGE SCALE GENOMIC DNA]</scope>
    <source>
        <strain evidence="1 2">CCRI-19302</strain>
    </source>
</reference>
<name>A0A371JKH5_9FIRM</name>